<accession>H2Y4T6</accession>
<reference evidence="3" key="1">
    <citation type="submission" date="2003-08" db="EMBL/GenBank/DDBJ databases">
        <authorList>
            <person name="Birren B."/>
            <person name="Nusbaum C."/>
            <person name="Abebe A."/>
            <person name="Abouelleil A."/>
            <person name="Adekoya E."/>
            <person name="Ait-zahra M."/>
            <person name="Allen N."/>
            <person name="Allen T."/>
            <person name="An P."/>
            <person name="Anderson M."/>
            <person name="Anderson S."/>
            <person name="Arachchi H."/>
            <person name="Armbruster J."/>
            <person name="Bachantsang P."/>
            <person name="Baldwin J."/>
            <person name="Barry A."/>
            <person name="Bayul T."/>
            <person name="Blitshsteyn B."/>
            <person name="Bloom T."/>
            <person name="Blye J."/>
            <person name="Boguslavskiy L."/>
            <person name="Borowsky M."/>
            <person name="Boukhgalter B."/>
            <person name="Brunache A."/>
            <person name="Butler J."/>
            <person name="Calixte N."/>
            <person name="Calvo S."/>
            <person name="Camarata J."/>
            <person name="Campo K."/>
            <person name="Chang J."/>
            <person name="Cheshatsang Y."/>
            <person name="Citroen M."/>
            <person name="Collymore A."/>
            <person name="Considine T."/>
            <person name="Cook A."/>
            <person name="Cooke P."/>
            <person name="Corum B."/>
            <person name="Cuomo C."/>
            <person name="David R."/>
            <person name="Dawoe T."/>
            <person name="Degray S."/>
            <person name="Dodge S."/>
            <person name="Dooley K."/>
            <person name="Dorje P."/>
            <person name="Dorjee K."/>
            <person name="Dorris L."/>
            <person name="Duffey N."/>
            <person name="Dupes A."/>
            <person name="Elkins T."/>
            <person name="Engels R."/>
            <person name="Erickson J."/>
            <person name="Farina A."/>
            <person name="Faro S."/>
            <person name="Ferreira P."/>
            <person name="Fischer H."/>
            <person name="Fitzgerald M."/>
            <person name="Foley K."/>
            <person name="Gage D."/>
            <person name="Galagan J."/>
            <person name="Gearin G."/>
            <person name="Gnerre S."/>
            <person name="Gnirke A."/>
            <person name="Goyette A."/>
            <person name="Graham J."/>
            <person name="Grandbois E."/>
            <person name="Gyaltsen K."/>
            <person name="Hafez N."/>
            <person name="Hagopian D."/>
            <person name="Hagos B."/>
            <person name="Hall J."/>
            <person name="Hatcher B."/>
            <person name="Heller A."/>
            <person name="Higgins H."/>
            <person name="Honan T."/>
            <person name="Horn A."/>
            <person name="Houde N."/>
            <person name="Hughes L."/>
            <person name="Hulme W."/>
            <person name="Husby E."/>
            <person name="Iliev I."/>
            <person name="Jaffe D."/>
            <person name="Jones C."/>
            <person name="Kamal M."/>
            <person name="Kamat A."/>
            <person name="Kamvysselis M."/>
            <person name="Karlsson E."/>
            <person name="Kells C."/>
            <person name="Kieu A."/>
            <person name="Kisner P."/>
            <person name="Kodira C."/>
            <person name="Kulbokas E."/>
            <person name="Labutti K."/>
            <person name="Lama D."/>
            <person name="Landers T."/>
            <person name="Leger J."/>
            <person name="Levine S."/>
            <person name="Lewis D."/>
            <person name="Lewis T."/>
            <person name="Lindblad-toh K."/>
            <person name="Liu X."/>
            <person name="Lokyitsang T."/>
            <person name="Lokyitsang Y."/>
            <person name="Lucien O."/>
            <person name="Lui A."/>
            <person name="Ma L.J."/>
            <person name="Mabbitt R."/>
            <person name="Macdonald J."/>
            <person name="Maclean C."/>
            <person name="Major J."/>
            <person name="Manning J."/>
            <person name="Marabella R."/>
            <person name="Maru K."/>
            <person name="Matthews C."/>
            <person name="Mauceli E."/>
            <person name="Mccarthy M."/>
            <person name="Mcdonough S."/>
            <person name="Mcghee T."/>
            <person name="Meldrim J."/>
            <person name="Meneus L."/>
            <person name="Mesirov J."/>
            <person name="Mihalev A."/>
            <person name="Mihova T."/>
            <person name="Mikkelsen T."/>
            <person name="Mlenga V."/>
            <person name="Moru K."/>
            <person name="Mozes J."/>
            <person name="Mulrain L."/>
            <person name="Munson G."/>
            <person name="Naylor J."/>
            <person name="Newes C."/>
            <person name="Nguyen C."/>
            <person name="Nguyen N."/>
            <person name="Nguyen T."/>
            <person name="Nicol R."/>
            <person name="Nielsen C."/>
            <person name="Nizzari M."/>
            <person name="Norbu C."/>
            <person name="Norbu N."/>
            <person name="O'donnell P."/>
            <person name="Okoawo O."/>
            <person name="O'leary S."/>
            <person name="Omotosho B."/>
            <person name="O'neill K."/>
            <person name="Osman S."/>
            <person name="Parker S."/>
            <person name="Perrin D."/>
            <person name="Phunkhang P."/>
            <person name="Piqani B."/>
            <person name="Purcell S."/>
            <person name="Rachupka T."/>
            <person name="Ramasamy U."/>
            <person name="Rameau R."/>
            <person name="Ray V."/>
            <person name="Raymond C."/>
            <person name="Retta R."/>
            <person name="Richardson S."/>
            <person name="Rise C."/>
            <person name="Rodriguez J."/>
            <person name="Rogers J."/>
            <person name="Rogov P."/>
            <person name="Rutman M."/>
            <person name="Schupbach R."/>
            <person name="Seaman C."/>
            <person name="Settipalli S."/>
            <person name="Sharpe T."/>
            <person name="Sheridan J."/>
            <person name="Sherpa N."/>
            <person name="Shi J."/>
            <person name="Smirnov S."/>
            <person name="Smith C."/>
            <person name="Sougnez C."/>
            <person name="Spencer B."/>
            <person name="Stalker J."/>
            <person name="Stange-thomann N."/>
            <person name="Stavropoulos S."/>
            <person name="Stetson K."/>
            <person name="Stone C."/>
            <person name="Stone S."/>
            <person name="Stubbs M."/>
            <person name="Talamas J."/>
            <person name="Tchuinga P."/>
            <person name="Tenzing P."/>
            <person name="Tesfaye S."/>
            <person name="Theodore J."/>
            <person name="Thoulutsang Y."/>
            <person name="Topham K."/>
            <person name="Towey S."/>
            <person name="Tsamla T."/>
            <person name="Tsomo N."/>
            <person name="Vallee D."/>
            <person name="Vassiliev H."/>
            <person name="Venkataraman V."/>
            <person name="Vinson J."/>
            <person name="Vo A."/>
            <person name="Wade C."/>
            <person name="Wang S."/>
            <person name="Wangchuk T."/>
            <person name="Wangdi T."/>
            <person name="Whittaker C."/>
            <person name="Wilkinson J."/>
            <person name="Wu Y."/>
            <person name="Wyman D."/>
            <person name="Yadav S."/>
            <person name="Yang S."/>
            <person name="Yang X."/>
            <person name="Yeager S."/>
            <person name="Yee E."/>
            <person name="Young G."/>
            <person name="Zainoun J."/>
            <person name="Zembeck L."/>
            <person name="Zimmer A."/>
            <person name="Zody M."/>
            <person name="Lander E."/>
        </authorList>
    </citation>
    <scope>NUCLEOTIDE SEQUENCE [LARGE SCALE GENOMIC DNA]</scope>
</reference>
<dbReference type="Ensembl" id="ENSCSAVT00000000337.1">
    <property type="protein sequence ID" value="ENSCSAVP00000000334.1"/>
    <property type="gene ID" value="ENSCSAVG00000000184.1"/>
</dbReference>
<keyword evidence="3" id="KW-1185">Reference proteome</keyword>
<organism evidence="2 3">
    <name type="scientific">Ciona savignyi</name>
    <name type="common">Pacific transparent sea squirt</name>
    <dbReference type="NCBI Taxonomy" id="51511"/>
    <lineage>
        <taxon>Eukaryota</taxon>
        <taxon>Metazoa</taxon>
        <taxon>Chordata</taxon>
        <taxon>Tunicata</taxon>
        <taxon>Ascidiacea</taxon>
        <taxon>Phlebobranchia</taxon>
        <taxon>Cionidae</taxon>
        <taxon>Ciona</taxon>
    </lineage>
</organism>
<dbReference type="InterPro" id="IPR031744">
    <property type="entry name" value="SMIM1"/>
</dbReference>
<name>H2Y4T6_CIOSA</name>
<dbReference type="AlphaFoldDB" id="H2Y4T6"/>
<protein>
    <submittedName>
        <fullName evidence="2">Uncharacterized protein</fullName>
    </submittedName>
</protein>
<reference evidence="2" key="2">
    <citation type="submission" date="2025-08" db="UniProtKB">
        <authorList>
            <consortium name="Ensembl"/>
        </authorList>
    </citation>
    <scope>IDENTIFICATION</scope>
</reference>
<evidence type="ECO:0000256" key="1">
    <source>
        <dbReference type="SAM" id="Phobius"/>
    </source>
</evidence>
<proteinExistence type="predicted"/>
<keyword evidence="1" id="KW-0812">Transmembrane</keyword>
<dbReference type="Proteomes" id="UP000007875">
    <property type="component" value="Unassembled WGS sequence"/>
</dbReference>
<dbReference type="HOGENOM" id="CLU_2454039_0_0_1"/>
<dbReference type="Pfam" id="PF15875">
    <property type="entry name" value="DUF4731"/>
    <property type="match status" value="1"/>
</dbReference>
<feature type="transmembrane region" description="Helical" evidence="1">
    <location>
        <begin position="38"/>
        <end position="59"/>
    </location>
</feature>
<sequence>MSRYAPYDDETSVSTTEYGVRGCFKEWTTGAKGCFTKITIAIVLFIIFFVIGYSVGYVIHKCKVPLCDMCMTSYSTSSMVTVTSSNSTT</sequence>
<keyword evidence="1" id="KW-1133">Transmembrane helix</keyword>
<reference evidence="2" key="3">
    <citation type="submission" date="2025-09" db="UniProtKB">
        <authorList>
            <consortium name="Ensembl"/>
        </authorList>
    </citation>
    <scope>IDENTIFICATION</scope>
</reference>
<evidence type="ECO:0000313" key="2">
    <source>
        <dbReference type="Ensembl" id="ENSCSAVP00000000334.1"/>
    </source>
</evidence>
<keyword evidence="1" id="KW-0472">Membrane</keyword>
<evidence type="ECO:0000313" key="3">
    <source>
        <dbReference type="Proteomes" id="UP000007875"/>
    </source>
</evidence>
<dbReference type="InParanoid" id="H2Y4T6"/>